<evidence type="ECO:0000313" key="3">
    <source>
        <dbReference type="EMBL" id="MBA8827496.1"/>
    </source>
</evidence>
<dbReference type="InterPro" id="IPR004843">
    <property type="entry name" value="Calcineurin-like_PHP"/>
</dbReference>
<keyword evidence="4" id="KW-1185">Reference proteome</keyword>
<dbReference type="Proteomes" id="UP000569329">
    <property type="component" value="Unassembled WGS sequence"/>
</dbReference>
<feature type="domain" description="Calcineurin-like phosphoesterase" evidence="1">
    <location>
        <begin position="39"/>
        <end position="235"/>
    </location>
</feature>
<dbReference type="PANTHER" id="PTHR43143:SF1">
    <property type="entry name" value="SERINE_THREONINE-PROTEIN PHOSPHATASE CPPED1"/>
    <property type="match status" value="1"/>
</dbReference>
<dbReference type="InterPro" id="IPR025142">
    <property type="entry name" value="DUF4073"/>
</dbReference>
<comment type="caution">
    <text evidence="3">The sequence shown here is derived from an EMBL/GenBank/DDBJ whole genome shotgun (WGS) entry which is preliminary data.</text>
</comment>
<dbReference type="PANTHER" id="PTHR43143">
    <property type="entry name" value="METALLOPHOSPHOESTERASE, CALCINEURIN SUPERFAMILY"/>
    <property type="match status" value="1"/>
</dbReference>
<sequence length="330" mass="36449">MQHSRRAVLGMTGAAITSAAVPGSAVASTGRRRRRPITLDVLSDIQGSVDDFDTALGELSRLGPVDHMVINGDITNQGLESEYLNVRRTLDGHPHPPVTYSIGNREFFNPDGDPALIERFKKHTGMPGVYAGFDVDGVPVLHLGTTVGTYDSGHYVILGAEQLSWLERNLRDHAADEPVLVFSHHVLPDTVSGTFSNPVTSAPEEYRQDYMEAEQLMGLLSRHPNVVLFTSHTHWLLQRSDWIGRRSAPGGHRAGFCTVNTGAIGSSWQPDGQGSETRLTDKDTSALRVRVLGNRVRVESRDFRRREVIRVVDVPMFGDYQPVELATYGW</sequence>
<dbReference type="InterPro" id="IPR029052">
    <property type="entry name" value="Metallo-depent_PP-like"/>
</dbReference>
<dbReference type="GO" id="GO:0016787">
    <property type="term" value="F:hydrolase activity"/>
    <property type="evidence" value="ECO:0007669"/>
    <property type="project" value="InterPro"/>
</dbReference>
<evidence type="ECO:0000313" key="4">
    <source>
        <dbReference type="Proteomes" id="UP000569329"/>
    </source>
</evidence>
<dbReference type="InterPro" id="IPR051918">
    <property type="entry name" value="STPP_CPPED1"/>
</dbReference>
<proteinExistence type="predicted"/>
<dbReference type="SUPFAM" id="SSF56300">
    <property type="entry name" value="Metallo-dependent phosphatases"/>
    <property type="match status" value="1"/>
</dbReference>
<dbReference type="PROSITE" id="PS51318">
    <property type="entry name" value="TAT"/>
    <property type="match status" value="1"/>
</dbReference>
<evidence type="ECO:0000259" key="2">
    <source>
        <dbReference type="Pfam" id="PF13285"/>
    </source>
</evidence>
<reference evidence="3 4" key="1">
    <citation type="submission" date="2020-07" db="EMBL/GenBank/DDBJ databases">
        <title>Sequencing the genomes of 1000 actinobacteria strains.</title>
        <authorList>
            <person name="Klenk H.-P."/>
        </authorList>
    </citation>
    <scope>NUCLEOTIDE SEQUENCE [LARGE SCALE GENOMIC DNA]</scope>
    <source>
        <strain evidence="3 4">DSM 45975</strain>
    </source>
</reference>
<dbReference type="AlphaFoldDB" id="A0A839E4H9"/>
<dbReference type="RefSeq" id="WP_182546666.1">
    <property type="nucleotide sequence ID" value="NZ_JACGWZ010000008.1"/>
</dbReference>
<dbReference type="Pfam" id="PF00149">
    <property type="entry name" value="Metallophos"/>
    <property type="match status" value="1"/>
</dbReference>
<feature type="domain" description="DUF4073" evidence="2">
    <location>
        <begin position="239"/>
        <end position="312"/>
    </location>
</feature>
<name>A0A839E4H9_9PSEU</name>
<dbReference type="Gene3D" id="3.60.21.10">
    <property type="match status" value="1"/>
</dbReference>
<gene>
    <name evidence="3" type="ORF">FHX42_004892</name>
</gene>
<evidence type="ECO:0000259" key="1">
    <source>
        <dbReference type="Pfam" id="PF00149"/>
    </source>
</evidence>
<dbReference type="EMBL" id="JACGWZ010000008">
    <property type="protein sequence ID" value="MBA8827496.1"/>
    <property type="molecule type" value="Genomic_DNA"/>
</dbReference>
<protein>
    <submittedName>
        <fullName evidence="3">Uncharacterized protein</fullName>
    </submittedName>
</protein>
<dbReference type="InterPro" id="IPR006311">
    <property type="entry name" value="TAT_signal"/>
</dbReference>
<accession>A0A839E4H9</accession>
<organism evidence="3 4">
    <name type="scientific">Halosaccharopolyspora lacisalsi</name>
    <dbReference type="NCBI Taxonomy" id="1000566"/>
    <lineage>
        <taxon>Bacteria</taxon>
        <taxon>Bacillati</taxon>
        <taxon>Actinomycetota</taxon>
        <taxon>Actinomycetes</taxon>
        <taxon>Pseudonocardiales</taxon>
        <taxon>Pseudonocardiaceae</taxon>
        <taxon>Halosaccharopolyspora</taxon>
    </lineage>
</organism>
<dbReference type="Pfam" id="PF13285">
    <property type="entry name" value="DUF4073"/>
    <property type="match status" value="1"/>
</dbReference>